<name>A0AAE1J336_9FABA</name>
<accession>A0AAE1J336</accession>
<sequence length="390" mass="44879">MSMASKLTNVSEAMDARANWDDLPPELWPKIGRSLHHHVDLLRFRSVCNSWRSSIPPSLPNSPSSFPLQIPHPINPSMFVFLTHSSVYRIEPPHQPSSSSPPKSWLIKLEGLSNHSESRPLRLLNPLSDRKISIPQSSSPTILNLLDYRVVELHKSYTLQKFRHPIKKVVFFPTSCWSDMEDSMVCCIYEEGKLALFKRGDNKWMLVDDKNFHYDDLIVYKGQFYVTDRWGTILWIDTCSLKLIQYSPPLCGFGHKKHLVESCGNLYVVDRYYDGGPRRRNNDARVVDFKVYRLDEEWGRWVDVKDLKDRVFLLGDSCSFSVCANDFAGCAGNCIFFTDVFYVGVYNLVGDSIMTYELDPSSLKLFWPPFLASDSEDTATLTTFDSLYRL</sequence>
<dbReference type="InterPro" id="IPR051304">
    <property type="entry name" value="SCF_F-box_domain"/>
</dbReference>
<proteinExistence type="predicted"/>
<organism evidence="2 3">
    <name type="scientific">Acacia crassicarpa</name>
    <name type="common">northern wattle</name>
    <dbReference type="NCBI Taxonomy" id="499986"/>
    <lineage>
        <taxon>Eukaryota</taxon>
        <taxon>Viridiplantae</taxon>
        <taxon>Streptophyta</taxon>
        <taxon>Embryophyta</taxon>
        <taxon>Tracheophyta</taxon>
        <taxon>Spermatophyta</taxon>
        <taxon>Magnoliopsida</taxon>
        <taxon>eudicotyledons</taxon>
        <taxon>Gunneridae</taxon>
        <taxon>Pentapetalae</taxon>
        <taxon>rosids</taxon>
        <taxon>fabids</taxon>
        <taxon>Fabales</taxon>
        <taxon>Fabaceae</taxon>
        <taxon>Caesalpinioideae</taxon>
        <taxon>mimosoid clade</taxon>
        <taxon>Acacieae</taxon>
        <taxon>Acacia</taxon>
    </lineage>
</organism>
<evidence type="ECO:0000259" key="1">
    <source>
        <dbReference type="Pfam" id="PF03478"/>
    </source>
</evidence>
<dbReference type="Pfam" id="PF03478">
    <property type="entry name" value="Beta-prop_KIB1-4"/>
    <property type="match status" value="1"/>
</dbReference>
<dbReference type="AlphaFoldDB" id="A0AAE1J336"/>
<dbReference type="PANTHER" id="PTHR47123:SF28">
    <property type="entry name" value="F-BOX DOMAIN-CONTAINING PROTEIN"/>
    <property type="match status" value="1"/>
</dbReference>
<dbReference type="Gene3D" id="1.20.1280.50">
    <property type="match status" value="1"/>
</dbReference>
<dbReference type="InterPro" id="IPR036047">
    <property type="entry name" value="F-box-like_dom_sf"/>
</dbReference>
<dbReference type="Proteomes" id="UP001293593">
    <property type="component" value="Unassembled WGS sequence"/>
</dbReference>
<evidence type="ECO:0000313" key="2">
    <source>
        <dbReference type="EMBL" id="KAK4261691.1"/>
    </source>
</evidence>
<keyword evidence="3" id="KW-1185">Reference proteome</keyword>
<dbReference type="InterPro" id="IPR005174">
    <property type="entry name" value="KIB1-4_b-propeller"/>
</dbReference>
<protein>
    <recommendedName>
        <fullName evidence="1">KIB1-4 beta-propeller domain-containing protein</fullName>
    </recommendedName>
</protein>
<evidence type="ECO:0000313" key="3">
    <source>
        <dbReference type="Proteomes" id="UP001293593"/>
    </source>
</evidence>
<dbReference type="EMBL" id="JAWXYG010000010">
    <property type="protein sequence ID" value="KAK4261691.1"/>
    <property type="molecule type" value="Genomic_DNA"/>
</dbReference>
<reference evidence="2" key="1">
    <citation type="submission" date="2023-10" db="EMBL/GenBank/DDBJ databases">
        <title>Chromosome-level genome of the transformable northern wattle, Acacia crassicarpa.</title>
        <authorList>
            <person name="Massaro I."/>
            <person name="Sinha N.R."/>
            <person name="Poethig S."/>
            <person name="Leichty A.R."/>
        </authorList>
    </citation>
    <scope>NUCLEOTIDE SEQUENCE</scope>
    <source>
        <strain evidence="2">Acra3RX</strain>
        <tissue evidence="2">Leaf</tissue>
    </source>
</reference>
<gene>
    <name evidence="2" type="ORF">QN277_004653</name>
</gene>
<comment type="caution">
    <text evidence="2">The sequence shown here is derived from an EMBL/GenBank/DDBJ whole genome shotgun (WGS) entry which is preliminary data.</text>
</comment>
<feature type="domain" description="KIB1-4 beta-propeller" evidence="1">
    <location>
        <begin position="82"/>
        <end position="347"/>
    </location>
</feature>
<dbReference type="PANTHER" id="PTHR47123">
    <property type="entry name" value="F-BOX PROTEIN SKIP23"/>
    <property type="match status" value="1"/>
</dbReference>
<dbReference type="SUPFAM" id="SSF81383">
    <property type="entry name" value="F-box domain"/>
    <property type="match status" value="1"/>
</dbReference>